<keyword evidence="1" id="KW-0812">Transmembrane</keyword>
<keyword evidence="1" id="KW-0472">Membrane</keyword>
<evidence type="ECO:0000256" key="1">
    <source>
        <dbReference type="SAM" id="Phobius"/>
    </source>
</evidence>
<name>A0ABV0FP49_9GAMM</name>
<protein>
    <submittedName>
        <fullName evidence="2">Uncharacterized protein</fullName>
    </submittedName>
</protein>
<keyword evidence="3" id="KW-1185">Reference proteome</keyword>
<accession>A0ABV0FP49</accession>
<gene>
    <name evidence="2" type="ORF">ABHN84_09910</name>
</gene>
<organism evidence="2 3">
    <name type="scientific">Shewanella vesiculosa</name>
    <dbReference type="NCBI Taxonomy" id="518738"/>
    <lineage>
        <taxon>Bacteria</taxon>
        <taxon>Pseudomonadati</taxon>
        <taxon>Pseudomonadota</taxon>
        <taxon>Gammaproteobacteria</taxon>
        <taxon>Alteromonadales</taxon>
        <taxon>Shewanellaceae</taxon>
        <taxon>Shewanella</taxon>
    </lineage>
</organism>
<sequence length="208" mass="23800">MDFVVKFGIFFLGVLTSVLLIPTIEKKKAETLRKESLKEVFIELEDIHVELAEDLAANFKFLLNLRSEPDLAGAGQIPVPMPKRINSGVLVDLYKKSALLLTSQQRLAIKRIPIRLSEIERHSDLYLNEFTENGEYCVSSIKNTIKLSCTLLHELNFLLEHRERFNFARDLNSNKAVFPVLRSLGFTADQIATSRIEESKFDKVEVEF</sequence>
<dbReference type="Proteomes" id="UP001477278">
    <property type="component" value="Unassembled WGS sequence"/>
</dbReference>
<keyword evidence="1" id="KW-1133">Transmembrane helix</keyword>
<dbReference type="RefSeq" id="WP_347690142.1">
    <property type="nucleotide sequence ID" value="NZ_JBDPZN010000003.1"/>
</dbReference>
<evidence type="ECO:0000313" key="3">
    <source>
        <dbReference type="Proteomes" id="UP001477278"/>
    </source>
</evidence>
<feature type="transmembrane region" description="Helical" evidence="1">
    <location>
        <begin position="6"/>
        <end position="24"/>
    </location>
</feature>
<dbReference type="EMBL" id="JBDPZN010000003">
    <property type="protein sequence ID" value="MEO3682598.1"/>
    <property type="molecule type" value="Genomic_DNA"/>
</dbReference>
<comment type="caution">
    <text evidence="2">The sequence shown here is derived from an EMBL/GenBank/DDBJ whole genome shotgun (WGS) entry which is preliminary data.</text>
</comment>
<reference evidence="2 3" key="1">
    <citation type="submission" date="2024-05" db="EMBL/GenBank/DDBJ databases">
        <title>Genome sequencing of Marine Estuary Bacteria, Shewanella vesiculosa and S. baltica, and Pseudomonas syringae.</title>
        <authorList>
            <person name="Gurung A."/>
            <person name="Maclea K.S."/>
        </authorList>
    </citation>
    <scope>NUCLEOTIDE SEQUENCE [LARGE SCALE GENOMIC DNA]</scope>
    <source>
        <strain evidence="2 3">1A</strain>
    </source>
</reference>
<proteinExistence type="predicted"/>
<evidence type="ECO:0000313" key="2">
    <source>
        <dbReference type="EMBL" id="MEO3682598.1"/>
    </source>
</evidence>